<keyword evidence="3 7" id="KW-0812">Transmembrane</keyword>
<protein>
    <submittedName>
        <fullName evidence="8">YihY/virulence factor BrkB family protein</fullName>
    </submittedName>
</protein>
<evidence type="ECO:0000313" key="9">
    <source>
        <dbReference type="Proteomes" id="UP001553161"/>
    </source>
</evidence>
<feature type="transmembrane region" description="Helical" evidence="7">
    <location>
        <begin position="21"/>
        <end position="54"/>
    </location>
</feature>
<organism evidence="8 9">
    <name type="scientific">Meridianimarinicoccus marinus</name>
    <dbReference type="NCBI Taxonomy" id="3231483"/>
    <lineage>
        <taxon>Bacteria</taxon>
        <taxon>Pseudomonadati</taxon>
        <taxon>Pseudomonadota</taxon>
        <taxon>Alphaproteobacteria</taxon>
        <taxon>Rhodobacterales</taxon>
        <taxon>Paracoccaceae</taxon>
        <taxon>Meridianimarinicoccus</taxon>
    </lineage>
</organism>
<dbReference type="PIRSF" id="PIRSF035875">
    <property type="entry name" value="RNase_BN"/>
    <property type="match status" value="1"/>
</dbReference>
<dbReference type="EMBL" id="JBFBVU010000001">
    <property type="protein sequence ID" value="MEV8465172.1"/>
    <property type="molecule type" value="Genomic_DNA"/>
</dbReference>
<accession>A0ABV3L0S9</accession>
<dbReference type="PANTHER" id="PTHR30213:SF0">
    <property type="entry name" value="UPF0761 MEMBRANE PROTEIN YIHY"/>
    <property type="match status" value="1"/>
</dbReference>
<reference evidence="8 9" key="1">
    <citation type="submission" date="2024-07" db="EMBL/GenBank/DDBJ databases">
        <authorList>
            <person name="Kang M."/>
        </authorList>
    </citation>
    <scope>NUCLEOTIDE SEQUENCE [LARGE SCALE GENOMIC DNA]</scope>
    <source>
        <strain evidence="8 9">DFM31</strain>
    </source>
</reference>
<dbReference type="Proteomes" id="UP001553161">
    <property type="component" value="Unassembled WGS sequence"/>
</dbReference>
<feature type="transmembrane region" description="Helical" evidence="7">
    <location>
        <begin position="133"/>
        <end position="165"/>
    </location>
</feature>
<evidence type="ECO:0000256" key="7">
    <source>
        <dbReference type="SAM" id="Phobius"/>
    </source>
</evidence>
<comment type="caution">
    <text evidence="8">The sequence shown here is derived from an EMBL/GenBank/DDBJ whole genome shotgun (WGS) entry which is preliminary data.</text>
</comment>
<evidence type="ECO:0000256" key="1">
    <source>
        <dbReference type="ARBA" id="ARBA00004651"/>
    </source>
</evidence>
<keyword evidence="5 7" id="KW-0472">Membrane</keyword>
<evidence type="ECO:0000256" key="6">
    <source>
        <dbReference type="SAM" id="MobiDB-lite"/>
    </source>
</evidence>
<evidence type="ECO:0000256" key="3">
    <source>
        <dbReference type="ARBA" id="ARBA00022692"/>
    </source>
</evidence>
<dbReference type="InterPro" id="IPR017039">
    <property type="entry name" value="Virul_fac_BrkB"/>
</dbReference>
<evidence type="ECO:0000256" key="2">
    <source>
        <dbReference type="ARBA" id="ARBA00022475"/>
    </source>
</evidence>
<sequence>MFARLKTTWAILRGMQKRIVAANLTLVAAGSAFFSMLSLFPGIAAVVTLLGLVANPAIVEQQLSIVADFIPGAAFDLIKDQVLRLSASGSSTLGWATLASVLTALWSARLGTDAIIKALNAVYGTPMRSGLRTYAVALTITLVLILVVIVAILAMVVLPLVLAFLPLGPFAGLALDAARWAVALAVVFSGIWVLYRFAPTSQAARVKWLNGGAVLSVLVWATATLAFSYFLRNFGNYNEVYGSIGAVIALLMFLYITILTVLLGAALNAELAAWQKKKTQESLVSAPQKDPSAPSSPSPTALPEPQESPQT</sequence>
<dbReference type="Pfam" id="PF03631">
    <property type="entry name" value="Virul_fac_BrkB"/>
    <property type="match status" value="1"/>
</dbReference>
<evidence type="ECO:0000256" key="4">
    <source>
        <dbReference type="ARBA" id="ARBA00022989"/>
    </source>
</evidence>
<feature type="transmembrane region" description="Helical" evidence="7">
    <location>
        <begin position="177"/>
        <end position="197"/>
    </location>
</feature>
<keyword evidence="9" id="KW-1185">Reference proteome</keyword>
<dbReference type="PANTHER" id="PTHR30213">
    <property type="entry name" value="INNER MEMBRANE PROTEIN YHJD"/>
    <property type="match status" value="1"/>
</dbReference>
<dbReference type="NCBIfam" id="TIGR00765">
    <property type="entry name" value="yihY_not_rbn"/>
    <property type="match status" value="1"/>
</dbReference>
<proteinExistence type="predicted"/>
<keyword evidence="4 7" id="KW-1133">Transmembrane helix</keyword>
<gene>
    <name evidence="8" type="ORF">AB0T83_00070</name>
</gene>
<feature type="transmembrane region" description="Helical" evidence="7">
    <location>
        <begin position="93"/>
        <end position="112"/>
    </location>
</feature>
<feature type="transmembrane region" description="Helical" evidence="7">
    <location>
        <begin position="243"/>
        <end position="267"/>
    </location>
</feature>
<feature type="transmembrane region" description="Helical" evidence="7">
    <location>
        <begin position="209"/>
        <end position="231"/>
    </location>
</feature>
<name>A0ABV3L0S9_9RHOB</name>
<feature type="region of interest" description="Disordered" evidence="6">
    <location>
        <begin position="282"/>
        <end position="311"/>
    </location>
</feature>
<evidence type="ECO:0000313" key="8">
    <source>
        <dbReference type="EMBL" id="MEV8465172.1"/>
    </source>
</evidence>
<keyword evidence="2" id="KW-1003">Cell membrane</keyword>
<evidence type="ECO:0000256" key="5">
    <source>
        <dbReference type="ARBA" id="ARBA00023136"/>
    </source>
</evidence>
<dbReference type="RefSeq" id="WP_366190485.1">
    <property type="nucleotide sequence ID" value="NZ_JBFBVU010000001.1"/>
</dbReference>
<comment type="subcellular location">
    <subcellularLocation>
        <location evidence="1">Cell membrane</location>
        <topology evidence="1">Multi-pass membrane protein</topology>
    </subcellularLocation>
</comment>